<dbReference type="OrthoDB" id="9799230at2"/>
<evidence type="ECO:0000313" key="3">
    <source>
        <dbReference type="EMBL" id="QEG42101.1"/>
    </source>
</evidence>
<keyword evidence="1" id="KW-0732">Signal</keyword>
<gene>
    <name evidence="3" type="primary">resA_9</name>
    <name evidence="3" type="ORF">UC8_41330</name>
</gene>
<dbReference type="KEGG" id="rul:UC8_41330"/>
<dbReference type="InterPro" id="IPR050553">
    <property type="entry name" value="Thioredoxin_ResA/DsbE_sf"/>
</dbReference>
<dbReference type="SUPFAM" id="SSF52833">
    <property type="entry name" value="Thioredoxin-like"/>
    <property type="match status" value="1"/>
</dbReference>
<organism evidence="3 4">
    <name type="scientific">Roseimaritima ulvae</name>
    <dbReference type="NCBI Taxonomy" id="980254"/>
    <lineage>
        <taxon>Bacteria</taxon>
        <taxon>Pseudomonadati</taxon>
        <taxon>Planctomycetota</taxon>
        <taxon>Planctomycetia</taxon>
        <taxon>Pirellulales</taxon>
        <taxon>Pirellulaceae</taxon>
        <taxon>Roseimaritima</taxon>
    </lineage>
</organism>
<sequence precursor="true">MLPRYQLLCASLCFGLLVNSAASARGDEAAIELPPVLLQMSRNQAVWDEWQLSSQQITQLETLLRPLDAQWWPARIQPADKRLATTKRLTAQLRQALRSMCDDDQWNRVEQLKRQALGTRMVFLKEVATALELTAEQLQDFRAVAAATDQAVAELNRQQQSGEKVADAAEKLQAIQDQERQDIVGGLTVAQQAKLGPLLGQAFDFSQVKRTHPHAPDLLLTDSTWLQHPLSGKWDDLKGKVVAVHFYAFQCINCKRNLPHYAAWHQDLADQGLVVIGVQSPETSAERDAKKVAAAAKAEGIEYPVLMDTSSENWRAWGTTMWPTVYLIDKQGYIRTWWQGEMNWQGTPGEQRMRDTIKTLLAE</sequence>
<dbReference type="InterPro" id="IPR000866">
    <property type="entry name" value="AhpC/TSA"/>
</dbReference>
<dbReference type="Proteomes" id="UP000325286">
    <property type="component" value="Chromosome"/>
</dbReference>
<dbReference type="Gene3D" id="3.40.30.10">
    <property type="entry name" value="Glutaredoxin"/>
    <property type="match status" value="1"/>
</dbReference>
<dbReference type="GO" id="GO:0016209">
    <property type="term" value="F:antioxidant activity"/>
    <property type="evidence" value="ECO:0007669"/>
    <property type="project" value="InterPro"/>
</dbReference>
<dbReference type="GO" id="GO:0016491">
    <property type="term" value="F:oxidoreductase activity"/>
    <property type="evidence" value="ECO:0007669"/>
    <property type="project" value="InterPro"/>
</dbReference>
<evidence type="ECO:0000313" key="4">
    <source>
        <dbReference type="Proteomes" id="UP000325286"/>
    </source>
</evidence>
<accession>A0A5B9R6D9</accession>
<evidence type="ECO:0000256" key="1">
    <source>
        <dbReference type="SAM" id="SignalP"/>
    </source>
</evidence>
<dbReference type="InterPro" id="IPR036249">
    <property type="entry name" value="Thioredoxin-like_sf"/>
</dbReference>
<dbReference type="PANTHER" id="PTHR42852:SF13">
    <property type="entry name" value="PROTEIN DIPZ"/>
    <property type="match status" value="1"/>
</dbReference>
<protein>
    <submittedName>
        <fullName evidence="3">Thiol-disulfide oxidoreductase ResA</fullName>
    </submittedName>
</protein>
<dbReference type="PANTHER" id="PTHR42852">
    <property type="entry name" value="THIOL:DISULFIDE INTERCHANGE PROTEIN DSBE"/>
    <property type="match status" value="1"/>
</dbReference>
<dbReference type="InterPro" id="IPR013766">
    <property type="entry name" value="Thioredoxin_domain"/>
</dbReference>
<keyword evidence="4" id="KW-1185">Reference proteome</keyword>
<evidence type="ECO:0000259" key="2">
    <source>
        <dbReference type="PROSITE" id="PS51352"/>
    </source>
</evidence>
<dbReference type="Pfam" id="PF00578">
    <property type="entry name" value="AhpC-TSA"/>
    <property type="match status" value="1"/>
</dbReference>
<feature type="chain" id="PRO_5022731299" evidence="1">
    <location>
        <begin position="25"/>
        <end position="363"/>
    </location>
</feature>
<proteinExistence type="predicted"/>
<dbReference type="AlphaFoldDB" id="A0A5B9R6D9"/>
<feature type="domain" description="Thioredoxin" evidence="2">
    <location>
        <begin position="209"/>
        <end position="362"/>
    </location>
</feature>
<dbReference type="PROSITE" id="PS51352">
    <property type="entry name" value="THIOREDOXIN_2"/>
    <property type="match status" value="1"/>
</dbReference>
<name>A0A5B9R6D9_9BACT</name>
<dbReference type="EMBL" id="CP042914">
    <property type="protein sequence ID" value="QEG42101.1"/>
    <property type="molecule type" value="Genomic_DNA"/>
</dbReference>
<reference evidence="3 4" key="1">
    <citation type="submission" date="2019-08" db="EMBL/GenBank/DDBJ databases">
        <title>Deep-cultivation of Planctomycetes and their phenomic and genomic characterization uncovers novel biology.</title>
        <authorList>
            <person name="Wiegand S."/>
            <person name="Jogler M."/>
            <person name="Boedeker C."/>
            <person name="Pinto D."/>
            <person name="Vollmers J."/>
            <person name="Rivas-Marin E."/>
            <person name="Kohn T."/>
            <person name="Peeters S.H."/>
            <person name="Heuer A."/>
            <person name="Rast P."/>
            <person name="Oberbeckmann S."/>
            <person name="Bunk B."/>
            <person name="Jeske O."/>
            <person name="Meyerdierks A."/>
            <person name="Storesund J.E."/>
            <person name="Kallscheuer N."/>
            <person name="Luecker S."/>
            <person name="Lage O.M."/>
            <person name="Pohl T."/>
            <person name="Merkel B.J."/>
            <person name="Hornburger P."/>
            <person name="Mueller R.-W."/>
            <person name="Bruemmer F."/>
            <person name="Labrenz M."/>
            <person name="Spormann A.M."/>
            <person name="Op den Camp H."/>
            <person name="Overmann J."/>
            <person name="Amann R."/>
            <person name="Jetten M.S.M."/>
            <person name="Mascher T."/>
            <person name="Medema M.H."/>
            <person name="Devos D.P."/>
            <person name="Kaster A.-K."/>
            <person name="Ovreas L."/>
            <person name="Rohde M."/>
            <person name="Galperin M.Y."/>
            <person name="Jogler C."/>
        </authorList>
    </citation>
    <scope>NUCLEOTIDE SEQUENCE [LARGE SCALE GENOMIC DNA]</scope>
    <source>
        <strain evidence="3 4">UC8</strain>
    </source>
</reference>
<feature type="signal peptide" evidence="1">
    <location>
        <begin position="1"/>
        <end position="24"/>
    </location>
</feature>